<feature type="transmembrane region" description="Helical" evidence="2">
    <location>
        <begin position="240"/>
        <end position="260"/>
    </location>
</feature>
<feature type="domain" description="KHA" evidence="3">
    <location>
        <begin position="105"/>
        <end position="187"/>
    </location>
</feature>
<keyword evidence="2" id="KW-1133">Transmembrane helix</keyword>
<feature type="region of interest" description="Disordered" evidence="1">
    <location>
        <begin position="458"/>
        <end position="480"/>
    </location>
</feature>
<evidence type="ECO:0000259" key="3">
    <source>
        <dbReference type="PROSITE" id="PS51490"/>
    </source>
</evidence>
<dbReference type="AlphaFoldDB" id="A0A6U2AY76"/>
<feature type="region of interest" description="Disordered" evidence="1">
    <location>
        <begin position="32"/>
        <end position="97"/>
    </location>
</feature>
<sequence>MDIPGMAAESDKVKDDEGIFAHHSAIDDILTAGAPSQNTSSNGTQFTYDNAVSSNDGDSRAGISAPANTRSAGGMYQQRPVGSTRRDSGPGSMARGVPRAGMAHRVSVQDLEGDRNGTVMLLLPATLDDLLIMVSSRFGYKSKYCRLYSRWGAVIEDVTLLKDDDLLFASDGKEFPQGLRAANLPGLDAIDNLHSRGTDNTKLEHLHELERFDIWGWPRIGQIAGAERARARMFQSWRTSGTAGSILFIVNFITFMFPSSCVSGRGICEALVDEQAVRTYFWFFALATLTSLLSVVMAATLTMQLNLLPTNGDVFWFLKEYGNWLVGYPTTFLVLSVTLTFGGVMCSAVINYSVTTDAYALIGVYCFTGVILIVTSLILSTRSWARVNGMALHKVWPEDPYQVNLDRAMSGVSGHTGVTAQHSPSASIQPISNYASNTSSAMSHQGYVNSVATGVNVSSSSPTDTADDNVSSNVAAVRSS</sequence>
<reference evidence="4" key="1">
    <citation type="submission" date="2021-01" db="EMBL/GenBank/DDBJ databases">
        <authorList>
            <person name="Corre E."/>
            <person name="Pelletier E."/>
            <person name="Niang G."/>
            <person name="Scheremetjew M."/>
            <person name="Finn R."/>
            <person name="Kale V."/>
            <person name="Holt S."/>
            <person name="Cochrane G."/>
            <person name="Meng A."/>
            <person name="Brown T."/>
            <person name="Cohen L."/>
        </authorList>
    </citation>
    <scope>NUCLEOTIDE SEQUENCE</scope>
    <source>
        <strain evidence="4">CCMP644</strain>
    </source>
</reference>
<feature type="transmembrane region" description="Helical" evidence="2">
    <location>
        <begin position="324"/>
        <end position="352"/>
    </location>
</feature>
<keyword evidence="2" id="KW-0472">Membrane</keyword>
<accession>A0A6U2AY76</accession>
<name>A0A6U2AY76_HEMAN</name>
<feature type="transmembrane region" description="Helical" evidence="2">
    <location>
        <begin position="358"/>
        <end position="380"/>
    </location>
</feature>
<protein>
    <recommendedName>
        <fullName evidence="3">KHA domain-containing protein</fullName>
    </recommendedName>
</protein>
<proteinExistence type="predicted"/>
<evidence type="ECO:0000313" key="4">
    <source>
        <dbReference type="EMBL" id="CAD8982048.1"/>
    </source>
</evidence>
<gene>
    <name evidence="4" type="ORF">HAND00432_LOCUS33058</name>
</gene>
<dbReference type="Pfam" id="PF11834">
    <property type="entry name" value="KHA"/>
    <property type="match status" value="1"/>
</dbReference>
<dbReference type="InterPro" id="IPR021789">
    <property type="entry name" value="KHA_dom"/>
</dbReference>
<organism evidence="4">
    <name type="scientific">Hemiselmis andersenii</name>
    <name type="common">Cryptophyte alga</name>
    <dbReference type="NCBI Taxonomy" id="464988"/>
    <lineage>
        <taxon>Eukaryota</taxon>
        <taxon>Cryptophyceae</taxon>
        <taxon>Cryptomonadales</taxon>
        <taxon>Hemiselmidaceae</taxon>
        <taxon>Hemiselmis</taxon>
    </lineage>
</organism>
<dbReference type="EMBL" id="HBFX01054914">
    <property type="protein sequence ID" value="CAD8982048.1"/>
    <property type="molecule type" value="Transcribed_RNA"/>
</dbReference>
<dbReference type="PROSITE" id="PS51490">
    <property type="entry name" value="KHA"/>
    <property type="match status" value="1"/>
</dbReference>
<evidence type="ECO:0000256" key="2">
    <source>
        <dbReference type="SAM" id="Phobius"/>
    </source>
</evidence>
<keyword evidence="2" id="KW-0812">Transmembrane</keyword>
<feature type="transmembrane region" description="Helical" evidence="2">
    <location>
        <begin position="280"/>
        <end position="303"/>
    </location>
</feature>
<feature type="compositionally biased region" description="Polar residues" evidence="1">
    <location>
        <begin position="34"/>
        <end position="56"/>
    </location>
</feature>
<evidence type="ECO:0000256" key="1">
    <source>
        <dbReference type="SAM" id="MobiDB-lite"/>
    </source>
</evidence>
<feature type="compositionally biased region" description="Low complexity" evidence="1">
    <location>
        <begin position="469"/>
        <end position="480"/>
    </location>
</feature>